<feature type="compositionally biased region" description="Low complexity" evidence="1">
    <location>
        <begin position="219"/>
        <end position="249"/>
    </location>
</feature>
<dbReference type="EMBL" id="JAGSXJ010000002">
    <property type="protein sequence ID" value="KAH6695171.1"/>
    <property type="molecule type" value="Genomic_DNA"/>
</dbReference>
<evidence type="ECO:0000313" key="5">
    <source>
        <dbReference type="Proteomes" id="UP000770015"/>
    </source>
</evidence>
<gene>
    <name evidence="4" type="ORF">F5X68DRAFT_29020</name>
</gene>
<feature type="signal peptide" evidence="3">
    <location>
        <begin position="1"/>
        <end position="20"/>
    </location>
</feature>
<evidence type="ECO:0000313" key="4">
    <source>
        <dbReference type="EMBL" id="KAH6695171.1"/>
    </source>
</evidence>
<comment type="caution">
    <text evidence="4">The sequence shown here is derived from an EMBL/GenBank/DDBJ whole genome shotgun (WGS) entry which is preliminary data.</text>
</comment>
<dbReference type="Proteomes" id="UP000770015">
    <property type="component" value="Unassembled WGS sequence"/>
</dbReference>
<accession>A0A9P8VKE9</accession>
<name>A0A9P8VKE9_9PEZI</name>
<feature type="compositionally biased region" description="Basic and acidic residues" evidence="1">
    <location>
        <begin position="301"/>
        <end position="316"/>
    </location>
</feature>
<sequence>MELRPWASWLILSLALPCHCLPRTDILPLVTAVPHPPRNDSDAQLLLQKRSITTELSTCGYFKGDPNRPRTADSGYNCRIDVRNGLWGFCPTSVVAASDCGLAGSCYDTARCSTGCGMTERTDLTTFSCEKDFCSIAVLTFGVDQTYSYIACGARAVTEHYLGSPTAAAAEPTTTSTSEPPPTSSKPSPSSESEAQATTSSSPPPSSLPSETTPPPTPSFSDISAPSPSSSDTSAPASNDNQQQQPPQNEADIPIGAIIGGVLGGVALLCGTIIAVVFLLRRRSARAPSRDGHRPAPGARQEARHQTPSPDWEKQKQHYLVSSGWGPQELSSGYQQRGPGPRSPVEMAG</sequence>
<keyword evidence="2" id="KW-0472">Membrane</keyword>
<evidence type="ECO:0000256" key="2">
    <source>
        <dbReference type="SAM" id="Phobius"/>
    </source>
</evidence>
<keyword evidence="3" id="KW-0732">Signal</keyword>
<feature type="chain" id="PRO_5040272502" evidence="3">
    <location>
        <begin position="21"/>
        <end position="349"/>
    </location>
</feature>
<keyword evidence="5" id="KW-1185">Reference proteome</keyword>
<feature type="transmembrane region" description="Helical" evidence="2">
    <location>
        <begin position="255"/>
        <end position="280"/>
    </location>
</feature>
<feature type="compositionally biased region" description="Low complexity" evidence="1">
    <location>
        <begin position="185"/>
        <end position="201"/>
    </location>
</feature>
<feature type="region of interest" description="Disordered" evidence="1">
    <location>
        <begin position="285"/>
        <end position="349"/>
    </location>
</feature>
<protein>
    <submittedName>
        <fullName evidence="4">Uncharacterized protein</fullName>
    </submittedName>
</protein>
<dbReference type="AlphaFoldDB" id="A0A9P8VKE9"/>
<organism evidence="4 5">
    <name type="scientific">Plectosphaerella plurivora</name>
    <dbReference type="NCBI Taxonomy" id="936078"/>
    <lineage>
        <taxon>Eukaryota</taxon>
        <taxon>Fungi</taxon>
        <taxon>Dikarya</taxon>
        <taxon>Ascomycota</taxon>
        <taxon>Pezizomycotina</taxon>
        <taxon>Sordariomycetes</taxon>
        <taxon>Hypocreomycetidae</taxon>
        <taxon>Glomerellales</taxon>
        <taxon>Plectosphaerellaceae</taxon>
        <taxon>Plectosphaerella</taxon>
    </lineage>
</organism>
<dbReference type="OrthoDB" id="4847286at2759"/>
<keyword evidence="2" id="KW-0812">Transmembrane</keyword>
<keyword evidence="2" id="KW-1133">Transmembrane helix</keyword>
<feature type="region of interest" description="Disordered" evidence="1">
    <location>
        <begin position="167"/>
        <end position="251"/>
    </location>
</feature>
<feature type="compositionally biased region" description="Pro residues" evidence="1">
    <location>
        <begin position="202"/>
        <end position="218"/>
    </location>
</feature>
<feature type="compositionally biased region" description="Low complexity" evidence="1">
    <location>
        <begin position="167"/>
        <end position="178"/>
    </location>
</feature>
<evidence type="ECO:0000256" key="3">
    <source>
        <dbReference type="SAM" id="SignalP"/>
    </source>
</evidence>
<proteinExistence type="predicted"/>
<reference evidence="4" key="1">
    <citation type="journal article" date="2021" name="Nat. Commun.">
        <title>Genetic determinants of endophytism in the Arabidopsis root mycobiome.</title>
        <authorList>
            <person name="Mesny F."/>
            <person name="Miyauchi S."/>
            <person name="Thiergart T."/>
            <person name="Pickel B."/>
            <person name="Atanasova L."/>
            <person name="Karlsson M."/>
            <person name="Huettel B."/>
            <person name="Barry K.W."/>
            <person name="Haridas S."/>
            <person name="Chen C."/>
            <person name="Bauer D."/>
            <person name="Andreopoulos W."/>
            <person name="Pangilinan J."/>
            <person name="LaButti K."/>
            <person name="Riley R."/>
            <person name="Lipzen A."/>
            <person name="Clum A."/>
            <person name="Drula E."/>
            <person name="Henrissat B."/>
            <person name="Kohler A."/>
            <person name="Grigoriev I.V."/>
            <person name="Martin F.M."/>
            <person name="Hacquard S."/>
        </authorList>
    </citation>
    <scope>NUCLEOTIDE SEQUENCE</scope>
    <source>
        <strain evidence="4">MPI-SDFR-AT-0117</strain>
    </source>
</reference>
<evidence type="ECO:0000256" key="1">
    <source>
        <dbReference type="SAM" id="MobiDB-lite"/>
    </source>
</evidence>